<keyword evidence="3" id="KW-0808">Transferase</keyword>
<comment type="similarity">
    <text evidence="6">Belongs to the class I-like SAM-binding methyltransferase superfamily. Cation-dependent O-methyltransferase family.</text>
</comment>
<gene>
    <name evidence="9" type="ORF">CCMP2556_LOCUS46816</name>
</gene>
<keyword evidence="4" id="KW-0949">S-adenosyl-L-methionine</keyword>
<dbReference type="InterPro" id="IPR002935">
    <property type="entry name" value="SAM_O-MeTrfase"/>
</dbReference>
<evidence type="ECO:0000313" key="9">
    <source>
        <dbReference type="EMBL" id="CAK9098908.1"/>
    </source>
</evidence>
<evidence type="ECO:0000256" key="3">
    <source>
        <dbReference type="ARBA" id="ARBA00022679"/>
    </source>
</evidence>
<dbReference type="SUPFAM" id="SSF53335">
    <property type="entry name" value="S-adenosyl-L-methionine-dependent methyltransferases"/>
    <property type="match status" value="1"/>
</dbReference>
<accession>A0ABP0REX5</accession>
<dbReference type="EMBL" id="CAXAMN010025884">
    <property type="protein sequence ID" value="CAK9098908.1"/>
    <property type="molecule type" value="Genomic_DNA"/>
</dbReference>
<comment type="caution">
    <text evidence="9">The sequence shown here is derived from an EMBL/GenBank/DDBJ whole genome shotgun (WGS) entry which is preliminary data.</text>
</comment>
<evidence type="ECO:0000256" key="6">
    <source>
        <dbReference type="ARBA" id="ARBA00023453"/>
    </source>
</evidence>
<protein>
    <recommendedName>
        <fullName evidence="1">catechol O-methyltransferase</fullName>
        <ecNumber evidence="1">2.1.1.6</ecNumber>
    </recommendedName>
</protein>
<dbReference type="Gene3D" id="3.40.50.150">
    <property type="entry name" value="Vaccinia Virus protein VP39"/>
    <property type="match status" value="1"/>
</dbReference>
<name>A0ABP0REX5_9DINO</name>
<keyword evidence="10" id="KW-1185">Reference proteome</keyword>
<dbReference type="Proteomes" id="UP001642484">
    <property type="component" value="Unassembled WGS sequence"/>
</dbReference>
<keyword evidence="5" id="KW-0128">Catecholamine metabolism</keyword>
<dbReference type="InterPro" id="IPR029063">
    <property type="entry name" value="SAM-dependent_MTases_sf"/>
</dbReference>
<feature type="region of interest" description="Disordered" evidence="7">
    <location>
        <begin position="1"/>
        <end position="41"/>
    </location>
</feature>
<dbReference type="PANTHER" id="PTHR43836:SF2">
    <property type="entry name" value="CATECHOL O-METHYLTRANSFERASE 1-RELATED"/>
    <property type="match status" value="1"/>
</dbReference>
<feature type="region of interest" description="Disordered" evidence="7">
    <location>
        <begin position="72"/>
        <end position="107"/>
    </location>
</feature>
<dbReference type="PROSITE" id="PS51682">
    <property type="entry name" value="SAM_OMT_I"/>
    <property type="match status" value="1"/>
</dbReference>
<evidence type="ECO:0000256" key="5">
    <source>
        <dbReference type="ARBA" id="ARBA00022939"/>
    </source>
</evidence>
<evidence type="ECO:0000256" key="7">
    <source>
        <dbReference type="SAM" id="MobiDB-lite"/>
    </source>
</evidence>
<evidence type="ECO:0000259" key="8">
    <source>
        <dbReference type="Pfam" id="PF26188"/>
    </source>
</evidence>
<reference evidence="9 10" key="1">
    <citation type="submission" date="2024-02" db="EMBL/GenBank/DDBJ databases">
        <authorList>
            <person name="Chen Y."/>
            <person name="Shah S."/>
            <person name="Dougan E. K."/>
            <person name="Thang M."/>
            <person name="Chan C."/>
        </authorList>
    </citation>
    <scope>NUCLEOTIDE SEQUENCE [LARGE SCALE GENOMIC DNA]</scope>
</reference>
<evidence type="ECO:0000313" key="10">
    <source>
        <dbReference type="Proteomes" id="UP001642484"/>
    </source>
</evidence>
<proteinExistence type="inferred from homology"/>
<sequence>MLKSAYASFNDGARNGRGLRSTERLRSSQWYSPEELSSFGDGVASVRPESVLSAPDSVAESSATQGLSFYGKGPSLAKFSPPSRRPERRDASNMFRDKERERELSEQVAAGQNVFVMPKRPPRSNECYALDKDLSGAGSPSDALDLAMAKAEVMDAPNWANLLYALAHWKKKGGHHLAASLRSDSRWSRSLQRLQASLQDLTARDAANVVWSLATLEAKQEPLFLETADALCGKLAVCDPVSISKAAWALTSIPNRDRRLELYSKLAVPVVMRADSFPLGSSKCSESLSHVFLHGLGLGTGGLTRTRGIKTCVLHCVVQISGSLTMICYSFGKADFREGDAYEALSSALIGHMNNSLRPIDVCNVIWSFCTVGYRDDVLFTKICEMYLTKEEMVRDFNPQDLTNTTWGFCKVGFCHREAMETLAFECHRQRDRFDPIHFSNLLYSFAMLRIPGPPSLLAEVASTASQQVARFDAGNLAIACWALAALGMSEHPFLDCALERVIGSSQVCSNLGSRALSMLALACFRTARPGRLDQLLDATRLCGLGVGASGYSAAVMAAEQGKDQERELRILRQMAAEARDVRMQAAVCNSLALRLWKRGDTAGAFAVLRGLKESSPHSWSVVSSLLVARLGTELGALAEASELLGGDGAALDAAWEAPVLSGIHPMAATRQNEGAHAYTREFMTLHAVLCGAPPGDPDAAMAAIERFAESRSLWLKITAWEKGVVVQEVARWAQPRLTVEIGAYVGYSAMNVARTVRSHGGRVASLEVDPLHVTLVRNMLEYAGLSDVVDVWTGYSFDSIPHLLKTYGPRSVDMVFMDQKGTRFHSDLALMEELDLLSDRAVILADNVLKPGAPLYIWHLAKGSYHHCTAISVREFLLQSEDWMVMAFRDASKPPAPTPPPELHRLAFESDHFRKKSMFDGVAPSKSDWWKFSQGFVTGLELCGCKPRIVGLHGRDNPKITPEDVARIFRTAAEERGGEDDEVLRGRGAQRTWPS</sequence>
<dbReference type="InterPro" id="IPR058917">
    <property type="entry name" value="RESC6_dom"/>
</dbReference>
<evidence type="ECO:0000256" key="2">
    <source>
        <dbReference type="ARBA" id="ARBA00022603"/>
    </source>
</evidence>
<feature type="region of interest" description="Disordered" evidence="7">
    <location>
        <begin position="977"/>
        <end position="996"/>
    </location>
</feature>
<feature type="domain" description="RNA-editing substrate-binding complex 6 protein" evidence="8">
    <location>
        <begin position="358"/>
        <end position="490"/>
    </location>
</feature>
<feature type="compositionally biased region" description="Basic and acidic residues" evidence="7">
    <location>
        <begin position="84"/>
        <end position="105"/>
    </location>
</feature>
<dbReference type="Pfam" id="PF13578">
    <property type="entry name" value="Methyltransf_24"/>
    <property type="match status" value="1"/>
</dbReference>
<dbReference type="PANTHER" id="PTHR43836">
    <property type="entry name" value="CATECHOL O-METHYLTRANSFERASE 1-RELATED"/>
    <property type="match status" value="1"/>
</dbReference>
<dbReference type="Pfam" id="PF26188">
    <property type="entry name" value="RESC6"/>
    <property type="match status" value="1"/>
</dbReference>
<keyword evidence="2" id="KW-0489">Methyltransferase</keyword>
<evidence type="ECO:0000256" key="1">
    <source>
        <dbReference type="ARBA" id="ARBA00012880"/>
    </source>
</evidence>
<evidence type="ECO:0000256" key="4">
    <source>
        <dbReference type="ARBA" id="ARBA00022691"/>
    </source>
</evidence>
<organism evidence="9 10">
    <name type="scientific">Durusdinium trenchii</name>
    <dbReference type="NCBI Taxonomy" id="1381693"/>
    <lineage>
        <taxon>Eukaryota</taxon>
        <taxon>Sar</taxon>
        <taxon>Alveolata</taxon>
        <taxon>Dinophyceae</taxon>
        <taxon>Suessiales</taxon>
        <taxon>Symbiodiniaceae</taxon>
        <taxon>Durusdinium</taxon>
    </lineage>
</organism>
<dbReference type="EC" id="2.1.1.6" evidence="1"/>